<dbReference type="GO" id="GO:0000423">
    <property type="term" value="P:mitophagy"/>
    <property type="evidence" value="ECO:0007669"/>
    <property type="project" value="InterPro"/>
</dbReference>
<dbReference type="Pfam" id="PF17716">
    <property type="entry name" value="RIMC1"/>
    <property type="match status" value="1"/>
</dbReference>
<protein>
    <submittedName>
        <fullName evidence="1">Uncharacterized protein</fullName>
    </submittedName>
</protein>
<name>A0AAD1SAU8_PELCU</name>
<proteinExistence type="predicted"/>
<dbReference type="AlphaFoldDB" id="A0AAD1SAU8"/>
<keyword evidence="2" id="KW-1185">Reference proteome</keyword>
<reference evidence="1" key="1">
    <citation type="submission" date="2022-03" db="EMBL/GenBank/DDBJ databases">
        <authorList>
            <person name="Alioto T."/>
            <person name="Alioto T."/>
            <person name="Gomez Garrido J."/>
        </authorList>
    </citation>
    <scope>NUCLEOTIDE SEQUENCE</scope>
</reference>
<evidence type="ECO:0000313" key="2">
    <source>
        <dbReference type="Proteomes" id="UP001295444"/>
    </source>
</evidence>
<dbReference type="PANTHER" id="PTHR28494:SF1">
    <property type="entry name" value="RAB7A-INTERACTING MON1-CCZ1 COMPLEX SUBUNIT 1"/>
    <property type="match status" value="1"/>
</dbReference>
<evidence type="ECO:0000313" key="1">
    <source>
        <dbReference type="EMBL" id="CAH2296420.1"/>
    </source>
</evidence>
<organism evidence="1 2">
    <name type="scientific">Pelobates cultripes</name>
    <name type="common">Western spadefoot toad</name>
    <dbReference type="NCBI Taxonomy" id="61616"/>
    <lineage>
        <taxon>Eukaryota</taxon>
        <taxon>Metazoa</taxon>
        <taxon>Chordata</taxon>
        <taxon>Craniata</taxon>
        <taxon>Vertebrata</taxon>
        <taxon>Euteleostomi</taxon>
        <taxon>Amphibia</taxon>
        <taxon>Batrachia</taxon>
        <taxon>Anura</taxon>
        <taxon>Pelobatoidea</taxon>
        <taxon>Pelobatidae</taxon>
        <taxon>Pelobates</taxon>
    </lineage>
</organism>
<dbReference type="EMBL" id="OW240916">
    <property type="protein sequence ID" value="CAH2296420.1"/>
    <property type="molecule type" value="Genomic_DNA"/>
</dbReference>
<dbReference type="PANTHER" id="PTHR28494">
    <property type="entry name" value="UPF0600 PROTEIN C5ORF51"/>
    <property type="match status" value="1"/>
</dbReference>
<accession>A0AAD1SAU8</accession>
<gene>
    <name evidence="1" type="ORF">PECUL_23A047741</name>
</gene>
<dbReference type="Proteomes" id="UP001295444">
    <property type="component" value="Chromosome 05"/>
</dbReference>
<dbReference type="InterPro" id="IPR037657">
    <property type="entry name" value="RIMC1"/>
</dbReference>
<sequence>MKPPVLRSHDRSHLTRLNMAASSSSIWKQKVDLLQHRCESLCTGTGDDPILMKAKTTLQKLKDLSLDETEKFDISCFLNFYSKAILDITFYEENQLVDEDFVCDDALQKVGELIRDLSEPERLARDAKLHKKAPAIEVEVLECLYWRRGALLYMYCQTVGERECWHLRNPRTFQQCLIDGVSHLMKMLKMQSPLVLNDDVSFQDLNTATLLSQGIFSDTHVLALMYCGEMCYWGLKYCSDCQSSNTGSEFGDRSQDKLVAFKDVGENVLETYISVCEGPLISQGWNTEKAKTILQFLKY</sequence>